<dbReference type="AlphaFoldDB" id="A0A9W9RR96"/>
<accession>A0A9W9RR96</accession>
<organism evidence="2 3">
    <name type="scientific">Penicillium brevicompactum</name>
    <dbReference type="NCBI Taxonomy" id="5074"/>
    <lineage>
        <taxon>Eukaryota</taxon>
        <taxon>Fungi</taxon>
        <taxon>Dikarya</taxon>
        <taxon>Ascomycota</taxon>
        <taxon>Pezizomycotina</taxon>
        <taxon>Eurotiomycetes</taxon>
        <taxon>Eurotiomycetidae</taxon>
        <taxon>Eurotiales</taxon>
        <taxon>Aspergillaceae</taxon>
        <taxon>Penicillium</taxon>
    </lineage>
</organism>
<dbReference type="EMBL" id="JAPZBR010000002">
    <property type="protein sequence ID" value="KAJ5362338.1"/>
    <property type="molecule type" value="Genomic_DNA"/>
</dbReference>
<dbReference type="GO" id="GO:0005739">
    <property type="term" value="C:mitochondrion"/>
    <property type="evidence" value="ECO:0007669"/>
    <property type="project" value="TreeGrafter"/>
</dbReference>
<evidence type="ECO:0000259" key="1">
    <source>
        <dbReference type="Pfam" id="PF00174"/>
    </source>
</evidence>
<dbReference type="Proteomes" id="UP001148299">
    <property type="component" value="Unassembled WGS sequence"/>
</dbReference>
<proteinExistence type="predicted"/>
<dbReference type="Gene3D" id="3.90.420.10">
    <property type="entry name" value="Oxidoreductase, molybdopterin-binding domain"/>
    <property type="match status" value="1"/>
</dbReference>
<dbReference type="PANTHER" id="PTHR19372">
    <property type="entry name" value="SULFITE REDUCTASE"/>
    <property type="match status" value="1"/>
</dbReference>
<dbReference type="PANTHER" id="PTHR19372:SF7">
    <property type="entry name" value="SULFITE OXIDASE, MITOCHONDRIAL"/>
    <property type="match status" value="1"/>
</dbReference>
<reference evidence="2" key="1">
    <citation type="submission" date="2022-12" db="EMBL/GenBank/DDBJ databases">
        <authorList>
            <person name="Petersen C."/>
        </authorList>
    </citation>
    <scope>NUCLEOTIDE SEQUENCE</scope>
    <source>
        <strain evidence="2">IBT 35675</strain>
    </source>
</reference>
<name>A0A9W9RR96_PENBR</name>
<dbReference type="InterPro" id="IPR008335">
    <property type="entry name" value="Mopterin_OxRdtase_euk"/>
</dbReference>
<feature type="domain" description="Oxidoreductase molybdopterin-binding" evidence="1">
    <location>
        <begin position="59"/>
        <end position="222"/>
    </location>
</feature>
<dbReference type="GO" id="GO:0008482">
    <property type="term" value="F:sulfite oxidase activity"/>
    <property type="evidence" value="ECO:0007669"/>
    <property type="project" value="TreeGrafter"/>
</dbReference>
<dbReference type="PRINTS" id="PR00407">
    <property type="entry name" value="EUMOPTERIN"/>
</dbReference>
<dbReference type="InterPro" id="IPR000572">
    <property type="entry name" value="OxRdtase_Mopterin-bd_dom"/>
</dbReference>
<comment type="caution">
    <text evidence="2">The sequence shown here is derived from an EMBL/GenBank/DDBJ whole genome shotgun (WGS) entry which is preliminary data.</text>
</comment>
<keyword evidence="3" id="KW-1185">Reference proteome</keyword>
<evidence type="ECO:0000313" key="3">
    <source>
        <dbReference type="Proteomes" id="UP001148299"/>
    </source>
</evidence>
<protein>
    <recommendedName>
        <fullName evidence="1">Oxidoreductase molybdopterin-binding domain-containing protein</fullName>
    </recommendedName>
</protein>
<dbReference type="Pfam" id="PF00174">
    <property type="entry name" value="Oxidored_molyb"/>
    <property type="match status" value="1"/>
</dbReference>
<gene>
    <name evidence="2" type="ORF">N7541_003182</name>
</gene>
<reference evidence="2" key="2">
    <citation type="journal article" date="2023" name="IMA Fungus">
        <title>Comparative genomic study of the Penicillium genus elucidates a diverse pangenome and 15 lateral gene transfer events.</title>
        <authorList>
            <person name="Petersen C."/>
            <person name="Sorensen T."/>
            <person name="Nielsen M.R."/>
            <person name="Sondergaard T.E."/>
            <person name="Sorensen J.L."/>
            <person name="Fitzpatrick D.A."/>
            <person name="Frisvad J.C."/>
            <person name="Nielsen K.L."/>
        </authorList>
    </citation>
    <scope>NUCLEOTIDE SEQUENCE</scope>
    <source>
        <strain evidence="2">IBT 35675</strain>
    </source>
</reference>
<dbReference type="InterPro" id="IPR036374">
    <property type="entry name" value="OxRdtase_Mopterin-bd_sf"/>
</dbReference>
<sequence length="278" mass="31250">MAYKNHPVDFLDQTYIPDSERGALVAVQPQGFFIRHPPKPHELEEDVTDEAHLFQTIHMGAAVVDTSQWRLIIDGLVERPFGVNFDQLRQMPPVSVTSFHECYGSPLVAPTKNVWRIGNVEWTGVPLRDLLAIARPHPQASYVWSDGLDSGVFAGVAADRYRKDLPMEKALSPEVLVAYEMNGQPLSKERGGPVRLVVPGWFGTNSTKWLCRLSLQATRAQGPFTTVFYNELDPEDVSGVRTRPVWKAQPNAMIVRPRPQEVFDCPCHVEVWGAHMGR</sequence>
<dbReference type="SUPFAM" id="SSF56524">
    <property type="entry name" value="Oxidoreductase molybdopterin-binding domain"/>
    <property type="match status" value="1"/>
</dbReference>
<evidence type="ECO:0000313" key="2">
    <source>
        <dbReference type="EMBL" id="KAJ5362338.1"/>
    </source>
</evidence>
<dbReference type="GO" id="GO:0006790">
    <property type="term" value="P:sulfur compound metabolic process"/>
    <property type="evidence" value="ECO:0007669"/>
    <property type="project" value="TreeGrafter"/>
</dbReference>
<dbReference type="GO" id="GO:0043546">
    <property type="term" value="F:molybdopterin cofactor binding"/>
    <property type="evidence" value="ECO:0007669"/>
    <property type="project" value="TreeGrafter"/>
</dbReference>
<dbReference type="GO" id="GO:0020037">
    <property type="term" value="F:heme binding"/>
    <property type="evidence" value="ECO:0007669"/>
    <property type="project" value="TreeGrafter"/>
</dbReference>